<comment type="caution">
    <text evidence="5">The sequence shown here is derived from an EMBL/GenBank/DDBJ whole genome shotgun (WGS) entry which is preliminary data.</text>
</comment>
<gene>
    <name evidence="5" type="ORF">PMACD_LOCUS12511</name>
</gene>
<dbReference type="AlphaFoldDB" id="A0A821VYY4"/>
<dbReference type="EMBL" id="CAJOBZ010000049">
    <property type="protein sequence ID" value="CAF4915194.1"/>
    <property type="molecule type" value="Genomic_DNA"/>
</dbReference>
<evidence type="ECO:0000313" key="6">
    <source>
        <dbReference type="Proteomes" id="UP000663880"/>
    </source>
</evidence>
<keyword evidence="6" id="KW-1185">Reference proteome</keyword>
<protein>
    <recommendedName>
        <fullName evidence="4">N-acetyltransferase domain-containing protein</fullName>
    </recommendedName>
</protein>
<dbReference type="Proteomes" id="UP000663880">
    <property type="component" value="Unassembled WGS sequence"/>
</dbReference>
<evidence type="ECO:0000313" key="5">
    <source>
        <dbReference type="EMBL" id="CAF4915194.1"/>
    </source>
</evidence>
<proteinExistence type="inferred from homology"/>
<organism evidence="5 6">
    <name type="scientific">Pieris macdunnoughi</name>
    <dbReference type="NCBI Taxonomy" id="345717"/>
    <lineage>
        <taxon>Eukaryota</taxon>
        <taxon>Metazoa</taxon>
        <taxon>Ecdysozoa</taxon>
        <taxon>Arthropoda</taxon>
        <taxon>Hexapoda</taxon>
        <taxon>Insecta</taxon>
        <taxon>Pterygota</taxon>
        <taxon>Neoptera</taxon>
        <taxon>Endopterygota</taxon>
        <taxon>Lepidoptera</taxon>
        <taxon>Glossata</taxon>
        <taxon>Ditrysia</taxon>
        <taxon>Papilionoidea</taxon>
        <taxon>Pieridae</taxon>
        <taxon>Pierinae</taxon>
        <taxon>Pieris</taxon>
    </lineage>
</organism>
<evidence type="ECO:0000259" key="4">
    <source>
        <dbReference type="Pfam" id="PF13302"/>
    </source>
</evidence>
<dbReference type="OrthoDB" id="5043642at2759"/>
<reference evidence="5" key="1">
    <citation type="submission" date="2021-02" db="EMBL/GenBank/DDBJ databases">
        <authorList>
            <person name="Steward A R."/>
        </authorList>
    </citation>
    <scope>NUCLEOTIDE SEQUENCE</scope>
</reference>
<dbReference type="Pfam" id="PF13302">
    <property type="entry name" value="Acetyltransf_3"/>
    <property type="match status" value="1"/>
</dbReference>
<evidence type="ECO:0000256" key="3">
    <source>
        <dbReference type="ARBA" id="ARBA00023315"/>
    </source>
</evidence>
<evidence type="ECO:0000256" key="2">
    <source>
        <dbReference type="ARBA" id="ARBA00022679"/>
    </source>
</evidence>
<dbReference type="InterPro" id="IPR000182">
    <property type="entry name" value="GNAT_dom"/>
</dbReference>
<comment type="similarity">
    <text evidence="1">Belongs to the acetyltransferase family. GNAT subfamily.</text>
</comment>
<name>A0A821VYY4_9NEOP</name>
<dbReference type="Gene3D" id="3.40.630.30">
    <property type="match status" value="1"/>
</dbReference>
<dbReference type="PANTHER" id="PTHR13256">
    <property type="entry name" value="N-ACETYLTRANSFERASE 9"/>
    <property type="match status" value="1"/>
</dbReference>
<feature type="domain" description="N-acetyltransferase" evidence="4">
    <location>
        <begin position="14"/>
        <end position="156"/>
    </location>
</feature>
<keyword evidence="2" id="KW-0808">Transferase</keyword>
<sequence>MKINSKTKIVSQNIILVPYTEKHVPKYHEWMKSEELQVLTASEPLTLEQEYDMQKLWQEDEDKCTFIILDKQKYEVDNNEIDAMIGDTNIFVKDLALGEIEIMIAEEAARGRKFGWEAVILMLIYGIDFIELKKYEAKISFSNERSINMFTKLGFKEESRSIIFNEITFAKTVTHEWCVSLKDNFKYVIKNYVD</sequence>
<evidence type="ECO:0000256" key="1">
    <source>
        <dbReference type="ARBA" id="ARBA00009342"/>
    </source>
</evidence>
<dbReference type="InterPro" id="IPR016181">
    <property type="entry name" value="Acyl_CoA_acyltransferase"/>
</dbReference>
<dbReference type="InterPro" id="IPR039135">
    <property type="entry name" value="NAT9-like"/>
</dbReference>
<dbReference type="SUPFAM" id="SSF55729">
    <property type="entry name" value="Acyl-CoA N-acyltransferases (Nat)"/>
    <property type="match status" value="1"/>
</dbReference>
<dbReference type="GO" id="GO:0008080">
    <property type="term" value="F:N-acetyltransferase activity"/>
    <property type="evidence" value="ECO:0007669"/>
    <property type="project" value="InterPro"/>
</dbReference>
<keyword evidence="3" id="KW-0012">Acyltransferase</keyword>
<dbReference type="PANTHER" id="PTHR13256:SF16">
    <property type="entry name" value="ALPHA_BETA-TUBULIN-N-ACETYLTRANSFERASE 9"/>
    <property type="match status" value="1"/>
</dbReference>
<accession>A0A821VYY4</accession>